<dbReference type="InterPro" id="IPR001810">
    <property type="entry name" value="F-box_dom"/>
</dbReference>
<sequence length="324" mass="38573">MSERKRQKTTTITKFEQLPNELLLICFDYFDYYYLFETFSSLNQHFKNLIQYRTKIYLNMKLIPNEKILPFCSQLNQLITTNQNYSLSIRINNNYRFNSIFQDNLFNENFSRIKSLKITNVTVSTLLSIIFDGKTNLCHTLERLSLFDKISGTFQDIDRLCCDLISSKMKLLKHLDLNFISWPTGDNECEEYVDLEFYGLSIREKSFSNLETIIIGYIPYDDDTFTTSKLSFKRLIKRVLPCMPKLKTLIINSIYFDTPDNYRQEHKVWVSSSTKTNLKLVKIWVDVNANEQRDKEKMEKYLQNYFTNENSTYKTIINIFFVHS</sequence>
<comment type="caution">
    <text evidence="2">The sequence shown here is derived from an EMBL/GenBank/DDBJ whole genome shotgun (WGS) entry which is preliminary data.</text>
</comment>
<dbReference type="Proteomes" id="UP000663860">
    <property type="component" value="Unassembled WGS sequence"/>
</dbReference>
<dbReference type="EMBL" id="CAJNOE010000116">
    <property type="protein sequence ID" value="CAF0935723.1"/>
    <property type="molecule type" value="Genomic_DNA"/>
</dbReference>
<feature type="domain" description="F-box" evidence="1">
    <location>
        <begin position="12"/>
        <end position="60"/>
    </location>
</feature>
<name>A0A814BZR4_9BILA</name>
<protein>
    <recommendedName>
        <fullName evidence="1">F-box domain-containing protein</fullName>
    </recommendedName>
</protein>
<organism evidence="2 4">
    <name type="scientific">Adineta steineri</name>
    <dbReference type="NCBI Taxonomy" id="433720"/>
    <lineage>
        <taxon>Eukaryota</taxon>
        <taxon>Metazoa</taxon>
        <taxon>Spiralia</taxon>
        <taxon>Gnathifera</taxon>
        <taxon>Rotifera</taxon>
        <taxon>Eurotatoria</taxon>
        <taxon>Bdelloidea</taxon>
        <taxon>Adinetida</taxon>
        <taxon>Adinetidae</taxon>
        <taxon>Adineta</taxon>
    </lineage>
</organism>
<evidence type="ECO:0000259" key="1">
    <source>
        <dbReference type="PROSITE" id="PS50181"/>
    </source>
</evidence>
<proteinExistence type="predicted"/>
<dbReference type="EMBL" id="CAJOBB010004267">
    <property type="protein sequence ID" value="CAF4081739.1"/>
    <property type="molecule type" value="Genomic_DNA"/>
</dbReference>
<reference evidence="2" key="1">
    <citation type="submission" date="2021-02" db="EMBL/GenBank/DDBJ databases">
        <authorList>
            <person name="Nowell W R."/>
        </authorList>
    </citation>
    <scope>NUCLEOTIDE SEQUENCE</scope>
</reference>
<evidence type="ECO:0000313" key="3">
    <source>
        <dbReference type="EMBL" id="CAF4081739.1"/>
    </source>
</evidence>
<dbReference type="AlphaFoldDB" id="A0A814BZR4"/>
<accession>A0A814BZR4</accession>
<dbReference type="Proteomes" id="UP000663868">
    <property type="component" value="Unassembled WGS sequence"/>
</dbReference>
<gene>
    <name evidence="2" type="ORF">IZO911_LOCUS14140</name>
    <name evidence="3" type="ORF">KXQ929_LOCUS33393</name>
</gene>
<evidence type="ECO:0000313" key="2">
    <source>
        <dbReference type="EMBL" id="CAF0935723.1"/>
    </source>
</evidence>
<dbReference type="PROSITE" id="PS50181">
    <property type="entry name" value="FBOX"/>
    <property type="match status" value="1"/>
</dbReference>
<evidence type="ECO:0000313" key="4">
    <source>
        <dbReference type="Proteomes" id="UP000663860"/>
    </source>
</evidence>